<accession>A0A4Y3QMK5</accession>
<dbReference type="OrthoDB" id="9917957at2"/>
<reference evidence="1 2" key="1">
    <citation type="submission" date="2019-06" db="EMBL/GenBank/DDBJ databases">
        <title>Whole genome shotgun sequence of Microbacterium testaceum NBRC 12675.</title>
        <authorList>
            <person name="Hosoyama A."/>
            <person name="Uohara A."/>
            <person name="Ohji S."/>
            <person name="Ichikawa N."/>
        </authorList>
    </citation>
    <scope>NUCLEOTIDE SEQUENCE [LARGE SCALE GENOMIC DNA]</scope>
    <source>
        <strain evidence="1 2">NBRC 12675</strain>
    </source>
</reference>
<dbReference type="AlphaFoldDB" id="A0A4Y3QMK5"/>
<sequence>MRRENARERLAAALLPEEVPLLTVEAESSPPARGGLLAVTPTRVVFASTTDTWTVELRRVTNVFLEQEYSRGLIRIESAQPRFFGAEASDAQRVVAAIRAGRP</sequence>
<dbReference type="EMBL" id="BJML01000003">
    <property type="protein sequence ID" value="GEB45370.1"/>
    <property type="molecule type" value="Genomic_DNA"/>
</dbReference>
<evidence type="ECO:0008006" key="3">
    <source>
        <dbReference type="Google" id="ProtNLM"/>
    </source>
</evidence>
<dbReference type="Proteomes" id="UP000319525">
    <property type="component" value="Unassembled WGS sequence"/>
</dbReference>
<dbReference type="GeneID" id="57144011"/>
<gene>
    <name evidence="1" type="ORF">MTE01_13150</name>
</gene>
<name>A0A4Y3QMK5_MICTE</name>
<comment type="caution">
    <text evidence="1">The sequence shown here is derived from an EMBL/GenBank/DDBJ whole genome shotgun (WGS) entry which is preliminary data.</text>
</comment>
<evidence type="ECO:0000313" key="2">
    <source>
        <dbReference type="Proteomes" id="UP000319525"/>
    </source>
</evidence>
<proteinExistence type="predicted"/>
<protein>
    <recommendedName>
        <fullName evidence="3">YokE-like PH domain-containing protein</fullName>
    </recommendedName>
</protein>
<evidence type="ECO:0000313" key="1">
    <source>
        <dbReference type="EMBL" id="GEB45370.1"/>
    </source>
</evidence>
<organism evidence="1 2">
    <name type="scientific">Microbacterium testaceum</name>
    <name type="common">Aureobacterium testaceum</name>
    <name type="synonym">Brevibacterium testaceum</name>
    <dbReference type="NCBI Taxonomy" id="2033"/>
    <lineage>
        <taxon>Bacteria</taxon>
        <taxon>Bacillati</taxon>
        <taxon>Actinomycetota</taxon>
        <taxon>Actinomycetes</taxon>
        <taxon>Micrococcales</taxon>
        <taxon>Microbacteriaceae</taxon>
        <taxon>Microbacterium</taxon>
    </lineage>
</organism>
<dbReference type="RefSeq" id="WP_116238778.1">
    <property type="nucleotide sequence ID" value="NZ_BJML01000003.1"/>
</dbReference>